<gene>
    <name evidence="2" type="ORF">NDU88_007286</name>
</gene>
<dbReference type="Proteomes" id="UP001066276">
    <property type="component" value="Chromosome 9"/>
</dbReference>
<name>A0AAV7N3V4_PLEWA</name>
<organism evidence="2 3">
    <name type="scientific">Pleurodeles waltl</name>
    <name type="common">Iberian ribbed newt</name>
    <dbReference type="NCBI Taxonomy" id="8319"/>
    <lineage>
        <taxon>Eukaryota</taxon>
        <taxon>Metazoa</taxon>
        <taxon>Chordata</taxon>
        <taxon>Craniata</taxon>
        <taxon>Vertebrata</taxon>
        <taxon>Euteleostomi</taxon>
        <taxon>Amphibia</taxon>
        <taxon>Batrachia</taxon>
        <taxon>Caudata</taxon>
        <taxon>Salamandroidea</taxon>
        <taxon>Salamandridae</taxon>
        <taxon>Pleurodelinae</taxon>
        <taxon>Pleurodeles</taxon>
    </lineage>
</organism>
<proteinExistence type="predicted"/>
<protein>
    <submittedName>
        <fullName evidence="2">Uncharacterized protein</fullName>
    </submittedName>
</protein>
<evidence type="ECO:0000313" key="2">
    <source>
        <dbReference type="EMBL" id="KAJ1109929.1"/>
    </source>
</evidence>
<evidence type="ECO:0000313" key="3">
    <source>
        <dbReference type="Proteomes" id="UP001066276"/>
    </source>
</evidence>
<feature type="compositionally biased region" description="Polar residues" evidence="1">
    <location>
        <begin position="67"/>
        <end position="81"/>
    </location>
</feature>
<evidence type="ECO:0000256" key="1">
    <source>
        <dbReference type="SAM" id="MobiDB-lite"/>
    </source>
</evidence>
<comment type="caution">
    <text evidence="2">The sequence shown here is derived from an EMBL/GenBank/DDBJ whole genome shotgun (WGS) entry which is preliminary data.</text>
</comment>
<sequence>MSPHDSGAVDDHFRSHLALPGESRRVRRTALALVGRFGALSRGNRSGLAASTPQPHQHPHPVRRPSESSGAATADTATFPQVSGPLAGSFPTANGSDNLGKRPPGDPSVDPCGSSPTAGAACEGEWPHLKSSPAPHS</sequence>
<accession>A0AAV7N3V4</accession>
<keyword evidence="3" id="KW-1185">Reference proteome</keyword>
<dbReference type="EMBL" id="JANPWB010000013">
    <property type="protein sequence ID" value="KAJ1109929.1"/>
    <property type="molecule type" value="Genomic_DNA"/>
</dbReference>
<feature type="region of interest" description="Disordered" evidence="1">
    <location>
        <begin position="1"/>
        <end position="137"/>
    </location>
</feature>
<dbReference type="AlphaFoldDB" id="A0AAV7N3V4"/>
<reference evidence="2" key="1">
    <citation type="journal article" date="2022" name="bioRxiv">
        <title>Sequencing and chromosome-scale assembly of the giantPleurodeles waltlgenome.</title>
        <authorList>
            <person name="Brown T."/>
            <person name="Elewa A."/>
            <person name="Iarovenko S."/>
            <person name="Subramanian E."/>
            <person name="Araus A.J."/>
            <person name="Petzold A."/>
            <person name="Susuki M."/>
            <person name="Suzuki K.-i.T."/>
            <person name="Hayashi T."/>
            <person name="Toyoda A."/>
            <person name="Oliveira C."/>
            <person name="Osipova E."/>
            <person name="Leigh N.D."/>
            <person name="Simon A."/>
            <person name="Yun M.H."/>
        </authorList>
    </citation>
    <scope>NUCLEOTIDE SEQUENCE</scope>
    <source>
        <strain evidence="2">20211129_DDA</strain>
        <tissue evidence="2">Liver</tissue>
    </source>
</reference>